<comment type="caution">
    <text evidence="1">The sequence shown here is derived from an EMBL/GenBank/DDBJ whole genome shotgun (WGS) entry which is preliminary data.</text>
</comment>
<dbReference type="EMBL" id="JAIWYP010000014">
    <property type="protein sequence ID" value="KAH3710533.1"/>
    <property type="molecule type" value="Genomic_DNA"/>
</dbReference>
<gene>
    <name evidence="1" type="ORF">DPMN_070017</name>
</gene>
<evidence type="ECO:0000313" key="2">
    <source>
        <dbReference type="Proteomes" id="UP000828390"/>
    </source>
</evidence>
<evidence type="ECO:0000313" key="1">
    <source>
        <dbReference type="EMBL" id="KAH3710533.1"/>
    </source>
</evidence>
<name>A0A9D3Z0K5_DREPO</name>
<proteinExistence type="predicted"/>
<organism evidence="1 2">
    <name type="scientific">Dreissena polymorpha</name>
    <name type="common">Zebra mussel</name>
    <name type="synonym">Mytilus polymorpha</name>
    <dbReference type="NCBI Taxonomy" id="45954"/>
    <lineage>
        <taxon>Eukaryota</taxon>
        <taxon>Metazoa</taxon>
        <taxon>Spiralia</taxon>
        <taxon>Lophotrochozoa</taxon>
        <taxon>Mollusca</taxon>
        <taxon>Bivalvia</taxon>
        <taxon>Autobranchia</taxon>
        <taxon>Heteroconchia</taxon>
        <taxon>Euheterodonta</taxon>
        <taxon>Imparidentia</taxon>
        <taxon>Neoheterodontei</taxon>
        <taxon>Myida</taxon>
        <taxon>Dreissenoidea</taxon>
        <taxon>Dreissenidae</taxon>
        <taxon>Dreissena</taxon>
    </lineage>
</organism>
<accession>A0A9D3Z0K5</accession>
<reference evidence="1" key="1">
    <citation type="journal article" date="2019" name="bioRxiv">
        <title>The Genome of the Zebra Mussel, Dreissena polymorpha: A Resource for Invasive Species Research.</title>
        <authorList>
            <person name="McCartney M.A."/>
            <person name="Auch B."/>
            <person name="Kono T."/>
            <person name="Mallez S."/>
            <person name="Zhang Y."/>
            <person name="Obille A."/>
            <person name="Becker A."/>
            <person name="Abrahante J.E."/>
            <person name="Garbe J."/>
            <person name="Badalamenti J.P."/>
            <person name="Herman A."/>
            <person name="Mangelson H."/>
            <person name="Liachko I."/>
            <person name="Sullivan S."/>
            <person name="Sone E.D."/>
            <person name="Koren S."/>
            <person name="Silverstein K.A.T."/>
            <person name="Beckman K.B."/>
            <person name="Gohl D.M."/>
        </authorList>
    </citation>
    <scope>NUCLEOTIDE SEQUENCE</scope>
    <source>
        <strain evidence="1">Duluth1</strain>
        <tissue evidence="1">Whole animal</tissue>
    </source>
</reference>
<dbReference type="Proteomes" id="UP000828390">
    <property type="component" value="Unassembled WGS sequence"/>
</dbReference>
<reference evidence="1" key="2">
    <citation type="submission" date="2020-11" db="EMBL/GenBank/DDBJ databases">
        <authorList>
            <person name="McCartney M.A."/>
            <person name="Auch B."/>
            <person name="Kono T."/>
            <person name="Mallez S."/>
            <person name="Becker A."/>
            <person name="Gohl D.M."/>
            <person name="Silverstein K.A.T."/>
            <person name="Koren S."/>
            <person name="Bechman K.B."/>
            <person name="Herman A."/>
            <person name="Abrahante J.E."/>
            <person name="Garbe J."/>
        </authorList>
    </citation>
    <scope>NUCLEOTIDE SEQUENCE</scope>
    <source>
        <strain evidence="1">Duluth1</strain>
        <tissue evidence="1">Whole animal</tissue>
    </source>
</reference>
<protein>
    <submittedName>
        <fullName evidence="1">Uncharacterized protein</fullName>
    </submittedName>
</protein>
<dbReference type="AlphaFoldDB" id="A0A9D3Z0K5"/>
<keyword evidence="2" id="KW-1185">Reference proteome</keyword>
<sequence length="75" mass="7694">MTVNAPRKASMMLMINDTSPSANADDKVAVKFGFDDDGGGRVDVANAALDDDEDVCVAGVLALVGCTVCVTNSDI</sequence>